<comment type="subcellular location">
    <subcellularLocation>
        <location evidence="2">Cell membrane</location>
        <topology evidence="2">Lipid-anchor</topology>
    </subcellularLocation>
</comment>
<reference evidence="3 4" key="1">
    <citation type="submission" date="2020-08" db="EMBL/GenBank/DDBJ databases">
        <title>Bridging the membrane lipid divide: bacteria of the FCB group superphylum have the potential to synthesize archaeal ether lipids.</title>
        <authorList>
            <person name="Villanueva L."/>
            <person name="Von Meijenfeldt F.A.B."/>
            <person name="Westbye A.B."/>
            <person name="Yadav S."/>
            <person name="Hopmans E.C."/>
            <person name="Dutilh B.E."/>
            <person name="Sinninghe Damste J.S."/>
        </authorList>
    </citation>
    <scope>NUCLEOTIDE SEQUENCE [LARGE SCALE GENOMIC DNA]</scope>
    <source>
        <strain evidence="3">NIOZ-UU81</strain>
    </source>
</reference>
<organism evidence="3 4">
    <name type="scientific">Candidatus Desulfatifera sulfidica</name>
    <dbReference type="NCBI Taxonomy" id="2841691"/>
    <lineage>
        <taxon>Bacteria</taxon>
        <taxon>Pseudomonadati</taxon>
        <taxon>Thermodesulfobacteriota</taxon>
        <taxon>Desulfobulbia</taxon>
        <taxon>Desulfobulbales</taxon>
        <taxon>Desulfobulbaceae</taxon>
        <taxon>Candidatus Desulfatifera</taxon>
    </lineage>
</organism>
<accession>A0A8J6NCG2</accession>
<evidence type="ECO:0000313" key="3">
    <source>
        <dbReference type="EMBL" id="MBC8209396.1"/>
    </source>
</evidence>
<gene>
    <name evidence="3" type="ORF">H8E79_09560</name>
</gene>
<protein>
    <submittedName>
        <fullName evidence="3">Efflux transporter outer membrane subunit</fullName>
    </submittedName>
</protein>
<keyword evidence="2" id="KW-0449">Lipoprotein</keyword>
<dbReference type="NCBIfam" id="TIGR01845">
    <property type="entry name" value="outer_NodT"/>
    <property type="match status" value="1"/>
</dbReference>
<dbReference type="GO" id="GO:0005886">
    <property type="term" value="C:plasma membrane"/>
    <property type="evidence" value="ECO:0007669"/>
    <property type="project" value="UniProtKB-SubCell"/>
</dbReference>
<dbReference type="InterPro" id="IPR010131">
    <property type="entry name" value="MdtP/NodT-like"/>
</dbReference>
<dbReference type="PANTHER" id="PTHR30203">
    <property type="entry name" value="OUTER MEMBRANE CATION EFFLUX PROTEIN"/>
    <property type="match status" value="1"/>
</dbReference>
<keyword evidence="2" id="KW-0812">Transmembrane</keyword>
<dbReference type="PROSITE" id="PS51257">
    <property type="entry name" value="PROKAR_LIPOPROTEIN"/>
    <property type="match status" value="1"/>
</dbReference>
<keyword evidence="2" id="KW-0472">Membrane</keyword>
<dbReference type="InterPro" id="IPR003423">
    <property type="entry name" value="OMP_efflux"/>
</dbReference>
<dbReference type="Gene3D" id="1.20.1600.10">
    <property type="entry name" value="Outer membrane efflux proteins (OEP)"/>
    <property type="match status" value="1"/>
</dbReference>
<dbReference type="Pfam" id="PF02321">
    <property type="entry name" value="OEP"/>
    <property type="match status" value="2"/>
</dbReference>
<name>A0A8J6NCG2_9BACT</name>
<dbReference type="PANTHER" id="PTHR30203:SF23">
    <property type="entry name" value="OUTER MEMBRANE EFFLUX PROTEIN"/>
    <property type="match status" value="1"/>
</dbReference>
<sequence>MKTVRYNFHSSLRFPLKQLLLLIVLMFSSGCALNPPPPLPQSPPTFPNHWSAPHQREAVGGDWFLPGQHDLLQRLILEGLTNNPQLQSKLSEARAAVQQAVTVGAVALPRLSSFLGVQRNDNGSSITSKGTLSLDFLWEVDLFDKLDDQTRAAVLAAEISFSDYEHARLQLAASISKAWFTLLEFREQIQLISERKVNLQKNLALIEDSYHLGLKQPLDLYLARSDLAATEARSEQSRQEFRQGVLELEQLLGRYPHGTLQTESALPRKFLPIPPGIPADVLSNRPDIKTAGLALEAANLTTRAAWKNRFPSFSLTGSLGTSSNTLKDLLSSKTAAWSLLAGMVVPVIDGGRLKALQEQQTQTAHTKSSLYRHTVILAFTEVENLLNDAEHLRLRHDHLEQAVHHAQLAEELALDQYYQGLVHYVTVLESQRRTFDARNSLLTIAGERVRNRIDLLAALGAFPVPFHD</sequence>
<evidence type="ECO:0000256" key="1">
    <source>
        <dbReference type="ARBA" id="ARBA00007613"/>
    </source>
</evidence>
<dbReference type="SUPFAM" id="SSF56954">
    <property type="entry name" value="Outer membrane efflux proteins (OEP)"/>
    <property type="match status" value="1"/>
</dbReference>
<keyword evidence="2" id="KW-1134">Transmembrane beta strand</keyword>
<comment type="caution">
    <text evidence="3">The sequence shown here is derived from an EMBL/GenBank/DDBJ whole genome shotgun (WGS) entry which is preliminary data.</text>
</comment>
<dbReference type="GO" id="GO:0015562">
    <property type="term" value="F:efflux transmembrane transporter activity"/>
    <property type="evidence" value="ECO:0007669"/>
    <property type="project" value="InterPro"/>
</dbReference>
<evidence type="ECO:0000256" key="2">
    <source>
        <dbReference type="RuleBase" id="RU362097"/>
    </source>
</evidence>
<evidence type="ECO:0000313" key="4">
    <source>
        <dbReference type="Proteomes" id="UP000599024"/>
    </source>
</evidence>
<proteinExistence type="inferred from homology"/>
<keyword evidence="2" id="KW-0564">Palmitate</keyword>
<feature type="signal peptide" evidence="2">
    <location>
        <begin position="1"/>
        <end position="34"/>
    </location>
</feature>
<comment type="similarity">
    <text evidence="1 2">Belongs to the outer membrane factor (OMF) (TC 1.B.17) family.</text>
</comment>
<dbReference type="EMBL" id="JACNLK010000099">
    <property type="protein sequence ID" value="MBC8209396.1"/>
    <property type="molecule type" value="Genomic_DNA"/>
</dbReference>
<keyword evidence="2" id="KW-0732">Signal</keyword>
<dbReference type="Proteomes" id="UP000599024">
    <property type="component" value="Unassembled WGS sequence"/>
</dbReference>
<dbReference type="Gene3D" id="2.20.200.10">
    <property type="entry name" value="Outer membrane efflux proteins (OEP)"/>
    <property type="match status" value="1"/>
</dbReference>
<feature type="chain" id="PRO_5035339716" evidence="2">
    <location>
        <begin position="35"/>
        <end position="468"/>
    </location>
</feature>
<dbReference type="AlphaFoldDB" id="A0A8J6NCG2"/>